<reference evidence="2 3" key="1">
    <citation type="journal article" date="2020" name="Phytopathology">
        <title>Genome Sequence Resources of Colletotrichum truncatum, C. plurivorum, C. musicola, and C. sojae: Four Species Pathogenic to Soybean (Glycine max).</title>
        <authorList>
            <person name="Rogerio F."/>
            <person name="Boufleur T.R."/>
            <person name="Ciampi-Guillardi M."/>
            <person name="Sukno S.A."/>
            <person name="Thon M.R."/>
            <person name="Massola Junior N.S."/>
            <person name="Baroncelli R."/>
        </authorList>
    </citation>
    <scope>NUCLEOTIDE SEQUENCE [LARGE SCALE GENOMIC DNA]</scope>
    <source>
        <strain evidence="2 3">LFN0009</strain>
    </source>
</reference>
<dbReference type="AlphaFoldDB" id="A0A8H6MYX5"/>
<evidence type="ECO:0000256" key="1">
    <source>
        <dbReference type="SAM" id="MobiDB-lite"/>
    </source>
</evidence>
<name>A0A8H6MYX5_9PEZI</name>
<dbReference type="Proteomes" id="UP000652219">
    <property type="component" value="Unassembled WGS sequence"/>
</dbReference>
<proteinExistence type="predicted"/>
<dbReference type="EMBL" id="WIGN01000046">
    <property type="protein sequence ID" value="KAF6814157.1"/>
    <property type="molecule type" value="Genomic_DNA"/>
</dbReference>
<accession>A0A8H6MYX5</accession>
<evidence type="ECO:0000313" key="3">
    <source>
        <dbReference type="Proteomes" id="UP000652219"/>
    </source>
</evidence>
<evidence type="ECO:0000313" key="2">
    <source>
        <dbReference type="EMBL" id="KAF6814157.1"/>
    </source>
</evidence>
<sequence length="149" mass="16115">MLRRRPAGHATPPAIRSSRREPRTTLPGGAGNPRVDVASKGAATPNPAERDEETCPIYVSQVRLALSPDLLAFSSAQVENRLEQSIMFSPSTFDGSGRVLRDGGHEPDHAVFCFAPAGIRERTGGSPRLISCFIMPSLAHRRPHVRSHG</sequence>
<feature type="region of interest" description="Disordered" evidence="1">
    <location>
        <begin position="1"/>
        <end position="54"/>
    </location>
</feature>
<organism evidence="2 3">
    <name type="scientific">Colletotrichum sojae</name>
    <dbReference type="NCBI Taxonomy" id="2175907"/>
    <lineage>
        <taxon>Eukaryota</taxon>
        <taxon>Fungi</taxon>
        <taxon>Dikarya</taxon>
        <taxon>Ascomycota</taxon>
        <taxon>Pezizomycotina</taxon>
        <taxon>Sordariomycetes</taxon>
        <taxon>Hypocreomycetidae</taxon>
        <taxon>Glomerellales</taxon>
        <taxon>Glomerellaceae</taxon>
        <taxon>Colletotrichum</taxon>
        <taxon>Colletotrichum orchidearum species complex</taxon>
    </lineage>
</organism>
<protein>
    <submittedName>
        <fullName evidence="2">Uncharacterized protein</fullName>
    </submittedName>
</protein>
<keyword evidence="3" id="KW-1185">Reference proteome</keyword>
<comment type="caution">
    <text evidence="2">The sequence shown here is derived from an EMBL/GenBank/DDBJ whole genome shotgun (WGS) entry which is preliminary data.</text>
</comment>
<gene>
    <name evidence="2" type="ORF">CSOJ01_04211</name>
</gene>